<dbReference type="SUPFAM" id="SSF46785">
    <property type="entry name" value="Winged helix' DNA-binding domain"/>
    <property type="match status" value="1"/>
</dbReference>
<proteinExistence type="predicted"/>
<dbReference type="RefSeq" id="WP_258877609.1">
    <property type="nucleotide sequence ID" value="NZ_CP048914.1"/>
</dbReference>
<dbReference type="InterPro" id="IPR039422">
    <property type="entry name" value="MarR/SlyA-like"/>
</dbReference>
<feature type="domain" description="HTH marR-type" evidence="4">
    <location>
        <begin position="7"/>
        <end position="144"/>
    </location>
</feature>
<accession>A0A7L7KSK6</accession>
<dbReference type="PANTHER" id="PTHR33164:SF58">
    <property type="entry name" value="DNA-BINDING TRANSCRIPTIONAL REPRESSOR SCOC"/>
    <property type="match status" value="1"/>
</dbReference>
<protein>
    <submittedName>
        <fullName evidence="5">Winged helix DNA-binding protein</fullName>
    </submittedName>
</protein>
<dbReference type="Gene3D" id="1.10.10.10">
    <property type="entry name" value="Winged helix-like DNA-binding domain superfamily/Winged helix DNA-binding domain"/>
    <property type="match status" value="1"/>
</dbReference>
<dbReference type="SMART" id="SM00347">
    <property type="entry name" value="HTH_MARR"/>
    <property type="match status" value="1"/>
</dbReference>
<evidence type="ECO:0000256" key="2">
    <source>
        <dbReference type="ARBA" id="ARBA00023125"/>
    </source>
</evidence>
<dbReference type="AlphaFoldDB" id="A0A7L7KSK6"/>
<evidence type="ECO:0000256" key="3">
    <source>
        <dbReference type="ARBA" id="ARBA00023163"/>
    </source>
</evidence>
<keyword evidence="6" id="KW-1185">Reference proteome</keyword>
<keyword evidence="3" id="KW-0804">Transcription</keyword>
<dbReference type="GO" id="GO:0003677">
    <property type="term" value="F:DNA binding"/>
    <property type="evidence" value="ECO:0007669"/>
    <property type="project" value="UniProtKB-KW"/>
</dbReference>
<sequence length="148" mass="17721">MERIEYERELIVRIFQTSNVLQTYLDRILREDQLTAKQFFTMIFIGNIGHDPKISELSEFTHTSHQNTKQVLLKLQKRDYVDIYKDEQDSRVTRVRLTTKAMQYWQQRSNDDLRTIQSLFHTIQDDDLKATLQGLKDITTQLLQLQNE</sequence>
<evidence type="ECO:0000259" key="4">
    <source>
        <dbReference type="PROSITE" id="PS50995"/>
    </source>
</evidence>
<evidence type="ECO:0000313" key="6">
    <source>
        <dbReference type="Proteomes" id="UP000514720"/>
    </source>
</evidence>
<dbReference type="GO" id="GO:0006950">
    <property type="term" value="P:response to stress"/>
    <property type="evidence" value="ECO:0007669"/>
    <property type="project" value="TreeGrafter"/>
</dbReference>
<dbReference type="InterPro" id="IPR000835">
    <property type="entry name" value="HTH_MarR-typ"/>
</dbReference>
<evidence type="ECO:0000256" key="1">
    <source>
        <dbReference type="ARBA" id="ARBA00023015"/>
    </source>
</evidence>
<dbReference type="GO" id="GO:0003700">
    <property type="term" value="F:DNA-binding transcription factor activity"/>
    <property type="evidence" value="ECO:0007669"/>
    <property type="project" value="InterPro"/>
</dbReference>
<dbReference type="PROSITE" id="PS50995">
    <property type="entry name" value="HTH_MARR_2"/>
    <property type="match status" value="1"/>
</dbReference>
<gene>
    <name evidence="5" type="ORF">G4Z02_08595</name>
</gene>
<reference evidence="5 6" key="1">
    <citation type="submission" date="2020-02" db="EMBL/GenBank/DDBJ databases">
        <authorList>
            <person name="Zheng R.K."/>
            <person name="Sun C.M."/>
        </authorList>
    </citation>
    <scope>NUCLEOTIDE SEQUENCE [LARGE SCALE GENOMIC DNA]</scope>
    <source>
        <strain evidence="6">zrk13</strain>
    </source>
</reference>
<dbReference type="Pfam" id="PF22381">
    <property type="entry name" value="Staph_reg_Sar_Rot"/>
    <property type="match status" value="1"/>
</dbReference>
<dbReference type="KEGG" id="xcl:G4Z02_08595"/>
<dbReference type="InterPro" id="IPR055166">
    <property type="entry name" value="Transc_reg_Sar_Rot_HTH"/>
</dbReference>
<keyword evidence="2 5" id="KW-0238">DNA-binding</keyword>
<organism evidence="5 6">
    <name type="scientific">Candidatus Xianfuyuplasma coldseepsis</name>
    <dbReference type="NCBI Taxonomy" id="2782163"/>
    <lineage>
        <taxon>Bacteria</taxon>
        <taxon>Bacillati</taxon>
        <taxon>Mycoplasmatota</taxon>
        <taxon>Mollicutes</taxon>
        <taxon>Candidatus Izemoplasmatales</taxon>
        <taxon>Candidatus Izemoplasmataceae</taxon>
        <taxon>Candidatus Xianfuyuplasma</taxon>
    </lineage>
</organism>
<dbReference type="InterPro" id="IPR036388">
    <property type="entry name" value="WH-like_DNA-bd_sf"/>
</dbReference>
<name>A0A7L7KSK6_9MOLU</name>
<evidence type="ECO:0000313" key="5">
    <source>
        <dbReference type="EMBL" id="QMS85801.1"/>
    </source>
</evidence>
<dbReference type="Proteomes" id="UP000514720">
    <property type="component" value="Chromosome"/>
</dbReference>
<keyword evidence="1" id="KW-0805">Transcription regulation</keyword>
<dbReference type="InterPro" id="IPR036390">
    <property type="entry name" value="WH_DNA-bd_sf"/>
</dbReference>
<dbReference type="EMBL" id="CP048914">
    <property type="protein sequence ID" value="QMS85801.1"/>
    <property type="molecule type" value="Genomic_DNA"/>
</dbReference>
<dbReference type="PANTHER" id="PTHR33164">
    <property type="entry name" value="TRANSCRIPTIONAL REGULATOR, MARR FAMILY"/>
    <property type="match status" value="1"/>
</dbReference>